<dbReference type="OrthoDB" id="1300481at2759"/>
<dbReference type="EMBL" id="MLFT02000001">
    <property type="protein sequence ID" value="PHT58287.1"/>
    <property type="molecule type" value="Genomic_DNA"/>
</dbReference>
<proteinExistence type="inferred from homology"/>
<dbReference type="Gene3D" id="1.20.1080.10">
    <property type="entry name" value="Glycerol uptake facilitator protein"/>
    <property type="match status" value="2"/>
</dbReference>
<evidence type="ECO:0000256" key="2">
    <source>
        <dbReference type="ARBA" id="ARBA00022448"/>
    </source>
</evidence>
<keyword evidence="5" id="KW-0472">Membrane</keyword>
<evidence type="ECO:0000256" key="5">
    <source>
        <dbReference type="ARBA" id="ARBA00023136"/>
    </source>
</evidence>
<name>A0A2G2XLD0_CAPBA</name>
<accession>A0A2G2XLD0</accession>
<reference evidence="8" key="2">
    <citation type="journal article" date="2017" name="J. Anim. Genet.">
        <title>Multiple reference genome sequences of hot pepper reveal the massive evolution of plant disease resistance genes by retroduplication.</title>
        <authorList>
            <person name="Kim S."/>
            <person name="Park J."/>
            <person name="Yeom S.-I."/>
            <person name="Kim Y.-M."/>
            <person name="Seo E."/>
            <person name="Kim K.-T."/>
            <person name="Kim M.-S."/>
            <person name="Lee J.M."/>
            <person name="Cheong K."/>
            <person name="Shin H.-S."/>
            <person name="Kim S.-B."/>
            <person name="Han K."/>
            <person name="Lee J."/>
            <person name="Park M."/>
            <person name="Lee H.-A."/>
            <person name="Lee H.-Y."/>
            <person name="Lee Y."/>
            <person name="Oh S."/>
            <person name="Lee J.H."/>
            <person name="Choi E."/>
            <person name="Choi E."/>
            <person name="Lee S.E."/>
            <person name="Jeon J."/>
            <person name="Kim H."/>
            <person name="Choi G."/>
            <person name="Song H."/>
            <person name="Lee J."/>
            <person name="Lee S.-C."/>
            <person name="Kwon J.-K."/>
            <person name="Lee H.-Y."/>
            <person name="Koo N."/>
            <person name="Hong Y."/>
            <person name="Kim R.W."/>
            <person name="Kang W.-H."/>
            <person name="Huh J.H."/>
            <person name="Kang B.-C."/>
            <person name="Yang T.-J."/>
            <person name="Lee Y.-H."/>
            <person name="Bennetzen J.L."/>
            <person name="Choi D."/>
        </authorList>
    </citation>
    <scope>NUCLEOTIDE SEQUENCE [LARGE SCALE GENOMIC DNA]</scope>
    <source>
        <strain evidence="8">cv. PBC81</strain>
    </source>
</reference>
<keyword evidence="8" id="KW-1185">Reference proteome</keyword>
<dbReference type="SUPFAM" id="SSF81338">
    <property type="entry name" value="Aquaporin-like"/>
    <property type="match status" value="1"/>
</dbReference>
<dbReference type="GO" id="GO:0016020">
    <property type="term" value="C:membrane"/>
    <property type="evidence" value="ECO:0007669"/>
    <property type="project" value="UniProtKB-SubCell"/>
</dbReference>
<comment type="caution">
    <text evidence="7">The sequence shown here is derived from an EMBL/GenBank/DDBJ whole genome shotgun (WGS) entry which is preliminary data.</text>
</comment>
<comment type="subcellular location">
    <subcellularLocation>
        <location evidence="1">Membrane</location>
        <topology evidence="1">Multi-pass membrane protein</topology>
    </subcellularLocation>
</comment>
<gene>
    <name evidence="7" type="ORF">CQW23_00650</name>
</gene>
<evidence type="ECO:0000256" key="1">
    <source>
        <dbReference type="ARBA" id="ARBA00004141"/>
    </source>
</evidence>
<comment type="similarity">
    <text evidence="6">Belongs to the MIP/aquaporin (TC 1.A.8) family.</text>
</comment>
<dbReference type="PRINTS" id="PR00783">
    <property type="entry name" value="MINTRINSICP"/>
</dbReference>
<keyword evidence="4" id="KW-1133">Transmembrane helix</keyword>
<dbReference type="PANTHER" id="PTHR45665:SF32">
    <property type="entry name" value="AQUAPORIN TIP1-3-LIKE"/>
    <property type="match status" value="1"/>
</dbReference>
<organism evidence="7 8">
    <name type="scientific">Capsicum baccatum</name>
    <name type="common">Peruvian pepper</name>
    <dbReference type="NCBI Taxonomy" id="33114"/>
    <lineage>
        <taxon>Eukaryota</taxon>
        <taxon>Viridiplantae</taxon>
        <taxon>Streptophyta</taxon>
        <taxon>Embryophyta</taxon>
        <taxon>Tracheophyta</taxon>
        <taxon>Spermatophyta</taxon>
        <taxon>Magnoliopsida</taxon>
        <taxon>eudicotyledons</taxon>
        <taxon>Gunneridae</taxon>
        <taxon>Pentapetalae</taxon>
        <taxon>asterids</taxon>
        <taxon>lamiids</taxon>
        <taxon>Solanales</taxon>
        <taxon>Solanaceae</taxon>
        <taxon>Solanoideae</taxon>
        <taxon>Capsiceae</taxon>
        <taxon>Capsicum</taxon>
    </lineage>
</organism>
<dbReference type="Pfam" id="PF00230">
    <property type="entry name" value="MIP"/>
    <property type="match status" value="2"/>
</dbReference>
<evidence type="ECO:0000313" key="7">
    <source>
        <dbReference type="EMBL" id="PHT58287.1"/>
    </source>
</evidence>
<dbReference type="STRING" id="33114.A0A2G2XLD0"/>
<dbReference type="InterPro" id="IPR034294">
    <property type="entry name" value="Aquaporin_transptr"/>
</dbReference>
<protein>
    <submittedName>
        <fullName evidence="7">Aquaporin TIP1-3</fullName>
    </submittedName>
</protein>
<dbReference type="InterPro" id="IPR023271">
    <property type="entry name" value="Aquaporin-like"/>
</dbReference>
<evidence type="ECO:0000256" key="3">
    <source>
        <dbReference type="ARBA" id="ARBA00022692"/>
    </source>
</evidence>
<keyword evidence="3 6" id="KW-0812">Transmembrane</keyword>
<evidence type="ECO:0000256" key="4">
    <source>
        <dbReference type="ARBA" id="ARBA00022989"/>
    </source>
</evidence>
<dbReference type="PANTHER" id="PTHR45665">
    <property type="entry name" value="AQUAPORIN-8"/>
    <property type="match status" value="1"/>
</dbReference>
<reference evidence="7 8" key="1">
    <citation type="journal article" date="2017" name="Genome Biol.">
        <title>New reference genome sequences of hot pepper reveal the massive evolution of plant disease-resistance genes by retroduplication.</title>
        <authorList>
            <person name="Kim S."/>
            <person name="Park J."/>
            <person name="Yeom S.I."/>
            <person name="Kim Y.M."/>
            <person name="Seo E."/>
            <person name="Kim K.T."/>
            <person name="Kim M.S."/>
            <person name="Lee J.M."/>
            <person name="Cheong K."/>
            <person name="Shin H.S."/>
            <person name="Kim S.B."/>
            <person name="Han K."/>
            <person name="Lee J."/>
            <person name="Park M."/>
            <person name="Lee H.A."/>
            <person name="Lee H.Y."/>
            <person name="Lee Y."/>
            <person name="Oh S."/>
            <person name="Lee J.H."/>
            <person name="Choi E."/>
            <person name="Choi E."/>
            <person name="Lee S.E."/>
            <person name="Jeon J."/>
            <person name="Kim H."/>
            <person name="Choi G."/>
            <person name="Song H."/>
            <person name="Lee J."/>
            <person name="Lee S.C."/>
            <person name="Kwon J.K."/>
            <person name="Lee H.Y."/>
            <person name="Koo N."/>
            <person name="Hong Y."/>
            <person name="Kim R.W."/>
            <person name="Kang W.H."/>
            <person name="Huh J.H."/>
            <person name="Kang B.C."/>
            <person name="Yang T.J."/>
            <person name="Lee Y.H."/>
            <person name="Bennetzen J.L."/>
            <person name="Choi D."/>
        </authorList>
    </citation>
    <scope>NUCLEOTIDE SEQUENCE [LARGE SCALE GENOMIC DNA]</scope>
    <source>
        <strain evidence="8">cv. PBC81</strain>
    </source>
</reference>
<dbReference type="InterPro" id="IPR022357">
    <property type="entry name" value="MIP_CS"/>
</dbReference>
<dbReference type="GO" id="GO:0015250">
    <property type="term" value="F:water channel activity"/>
    <property type="evidence" value="ECO:0007669"/>
    <property type="project" value="TreeGrafter"/>
</dbReference>
<keyword evidence="2 6" id="KW-0813">Transport</keyword>
<evidence type="ECO:0000313" key="8">
    <source>
        <dbReference type="Proteomes" id="UP000224567"/>
    </source>
</evidence>
<dbReference type="PROSITE" id="PS00221">
    <property type="entry name" value="MIP"/>
    <property type="match status" value="1"/>
</dbReference>
<dbReference type="Proteomes" id="UP000224567">
    <property type="component" value="Unassembled WGS sequence"/>
</dbReference>
<sequence>MFIFVFPSEGCAIALANTLTSDGAATSGGGFIAAAISDAFSLFVVVSMSENISGGHVNPAVTFGVFLGGHISLYKSIWYWIAQLLGSVTALFLLKVATGGLDTSSYALRVYATIIDPKSGDMECIAPISIGFVVGGNTLGGGGLYGAAMNPAMAFGQAVDSWKWNSHWIYRLGPFVGAPIAALVYESIFIDSQNTHEQLPSKTVEKEYLIQVE</sequence>
<evidence type="ECO:0000256" key="6">
    <source>
        <dbReference type="RuleBase" id="RU000477"/>
    </source>
</evidence>
<dbReference type="AlphaFoldDB" id="A0A2G2XLD0"/>
<dbReference type="InterPro" id="IPR000425">
    <property type="entry name" value="MIP"/>
</dbReference>